<evidence type="ECO:0000313" key="2">
    <source>
        <dbReference type="EMBL" id="GMT18867.1"/>
    </source>
</evidence>
<dbReference type="PANTHER" id="PTHR16537">
    <property type="entry name" value="SJOEGREN SYNDROME/SCLERODERMA AUTOANTIGEN 1"/>
    <property type="match status" value="1"/>
</dbReference>
<dbReference type="Pfam" id="PF06677">
    <property type="entry name" value="Auto_anti-p27"/>
    <property type="match status" value="3"/>
</dbReference>
<feature type="region of interest" description="Disordered" evidence="1">
    <location>
        <begin position="265"/>
        <end position="304"/>
    </location>
</feature>
<comment type="caution">
    <text evidence="2">The sequence shown here is derived from an EMBL/GenBank/DDBJ whole genome shotgun (WGS) entry which is preliminary data.</text>
</comment>
<evidence type="ECO:0008006" key="4">
    <source>
        <dbReference type="Google" id="ProtNLM"/>
    </source>
</evidence>
<feature type="compositionally biased region" description="Basic and acidic residues" evidence="1">
    <location>
        <begin position="265"/>
        <end position="299"/>
    </location>
</feature>
<feature type="region of interest" description="Disordered" evidence="1">
    <location>
        <begin position="1"/>
        <end position="35"/>
    </location>
</feature>
<dbReference type="PANTHER" id="PTHR16537:SF1">
    <property type="entry name" value="PROTEIN ZNRD2"/>
    <property type="match status" value="1"/>
</dbReference>
<dbReference type="InterPro" id="IPR051888">
    <property type="entry name" value="UPF0148_domain"/>
</dbReference>
<accession>A0AAV5VLA8</accession>
<reference evidence="2" key="1">
    <citation type="submission" date="2023-10" db="EMBL/GenBank/DDBJ databases">
        <title>Genome assembly of Pristionchus species.</title>
        <authorList>
            <person name="Yoshida K."/>
            <person name="Sommer R.J."/>
        </authorList>
    </citation>
    <scope>NUCLEOTIDE SEQUENCE</scope>
    <source>
        <strain evidence="2">RS5133</strain>
    </source>
</reference>
<organism evidence="2 3">
    <name type="scientific">Pristionchus fissidentatus</name>
    <dbReference type="NCBI Taxonomy" id="1538716"/>
    <lineage>
        <taxon>Eukaryota</taxon>
        <taxon>Metazoa</taxon>
        <taxon>Ecdysozoa</taxon>
        <taxon>Nematoda</taxon>
        <taxon>Chromadorea</taxon>
        <taxon>Rhabditida</taxon>
        <taxon>Rhabditina</taxon>
        <taxon>Diplogasteromorpha</taxon>
        <taxon>Diplogasteroidea</taxon>
        <taxon>Neodiplogasteridae</taxon>
        <taxon>Pristionchus</taxon>
    </lineage>
</organism>
<protein>
    <recommendedName>
        <fullName evidence="4">Sjoegren syndrome/scleroderma autoantigen 1</fullName>
    </recommendedName>
</protein>
<dbReference type="EMBL" id="BTSY01000003">
    <property type="protein sequence ID" value="GMT18867.1"/>
    <property type="molecule type" value="Genomic_DNA"/>
</dbReference>
<feature type="compositionally biased region" description="Polar residues" evidence="1">
    <location>
        <begin position="11"/>
        <end position="22"/>
    </location>
</feature>
<evidence type="ECO:0000313" key="3">
    <source>
        <dbReference type="Proteomes" id="UP001432322"/>
    </source>
</evidence>
<sequence>MVHRGFKRESAANQSETMTPFNTEKREVLDTPDLSGEVSRRMGELLLRGYTMLNAECECGGILMEDRNGVRSCVACEVRDAAPVPAAVEETPSSSIDSQEVVDQGELREYVSTNMGRLLMRGYTMLDAYCTCSCILMEDREGTRKCLACEFRENKRKSKDTVAPPDMGFKVIEIPLNGEIPSSSRVVQVSTTISYLREKTFFQMDMEDYNDEKDVFRDTVTARMGELLLKGVAMLDEYCDCGGILMQERSGRRFCVDCEVRNQGKGEKQEEKVVEPEEKKKKEEKPAKKVSFHSDKQEMRTALPPSEWKTVAQMTVETKLIWLSNQLSKTQDYDEIAKILDLIDKASRIAKGL</sequence>
<dbReference type="Proteomes" id="UP001432322">
    <property type="component" value="Unassembled WGS sequence"/>
</dbReference>
<name>A0AAV5VLA8_9BILA</name>
<gene>
    <name evidence="2" type="ORF">PFISCL1PPCAC_10164</name>
</gene>
<keyword evidence="3" id="KW-1185">Reference proteome</keyword>
<dbReference type="InterPro" id="IPR009563">
    <property type="entry name" value="SSSCA1"/>
</dbReference>
<evidence type="ECO:0000256" key="1">
    <source>
        <dbReference type="SAM" id="MobiDB-lite"/>
    </source>
</evidence>
<dbReference type="AlphaFoldDB" id="A0AAV5VLA8"/>
<proteinExistence type="predicted"/>